<dbReference type="EMBL" id="JASPKZ010002302">
    <property type="protein sequence ID" value="KAJ9595934.1"/>
    <property type="molecule type" value="Genomic_DNA"/>
</dbReference>
<keyword evidence="2" id="KW-1185">Reference proteome</keyword>
<evidence type="ECO:0000313" key="1">
    <source>
        <dbReference type="EMBL" id="KAJ9595934.1"/>
    </source>
</evidence>
<name>A0AAD8EN51_DIPPU</name>
<dbReference type="Proteomes" id="UP001233999">
    <property type="component" value="Unassembled WGS sequence"/>
</dbReference>
<reference evidence="1" key="2">
    <citation type="submission" date="2023-05" db="EMBL/GenBank/DDBJ databases">
        <authorList>
            <person name="Fouks B."/>
        </authorList>
    </citation>
    <scope>NUCLEOTIDE SEQUENCE</scope>
    <source>
        <strain evidence="1">Stay&amp;Tobe</strain>
        <tissue evidence="1">Testes</tissue>
    </source>
</reference>
<protein>
    <submittedName>
        <fullName evidence="1">Uncharacterized protein</fullName>
    </submittedName>
</protein>
<proteinExistence type="predicted"/>
<comment type="caution">
    <text evidence="1">The sequence shown here is derived from an EMBL/GenBank/DDBJ whole genome shotgun (WGS) entry which is preliminary data.</text>
</comment>
<evidence type="ECO:0000313" key="2">
    <source>
        <dbReference type="Proteomes" id="UP001233999"/>
    </source>
</evidence>
<organism evidence="1 2">
    <name type="scientific">Diploptera punctata</name>
    <name type="common">Pacific beetle cockroach</name>
    <dbReference type="NCBI Taxonomy" id="6984"/>
    <lineage>
        <taxon>Eukaryota</taxon>
        <taxon>Metazoa</taxon>
        <taxon>Ecdysozoa</taxon>
        <taxon>Arthropoda</taxon>
        <taxon>Hexapoda</taxon>
        <taxon>Insecta</taxon>
        <taxon>Pterygota</taxon>
        <taxon>Neoptera</taxon>
        <taxon>Polyneoptera</taxon>
        <taxon>Dictyoptera</taxon>
        <taxon>Blattodea</taxon>
        <taxon>Blaberoidea</taxon>
        <taxon>Blaberidae</taxon>
        <taxon>Diplopterinae</taxon>
        <taxon>Diploptera</taxon>
    </lineage>
</organism>
<dbReference type="AlphaFoldDB" id="A0AAD8EN51"/>
<sequence length="254" mass="28148">LADCGVIHQDCHKHWQRAFGPSGCHIDYFQGREPETFKVSDAAAGATLVSGPSLRPDGKGLPRMRRQFFRSGSRFSSPTPTRCCQENLSLPLLTLESLSNPGNFVDYLLYLYIYPRRVLCAADTIYEVTDRAENTSRINPGNLLQDHHSNSGLIGLLLAGTKGCSIYPHGISIISSRSRQHKRHYQTFHSTVNNGEGSAVLQDYSDLDARLPSARHFRFVHFPTVHGCNATLNLQLARLAASRSLAYVIAHATI</sequence>
<accession>A0AAD8EN51</accession>
<feature type="non-terminal residue" evidence="1">
    <location>
        <position position="254"/>
    </location>
</feature>
<reference evidence="1" key="1">
    <citation type="journal article" date="2023" name="IScience">
        <title>Live-bearing cockroach genome reveals convergent evolutionary mechanisms linked to viviparity in insects and beyond.</title>
        <authorList>
            <person name="Fouks B."/>
            <person name="Harrison M.C."/>
            <person name="Mikhailova A.A."/>
            <person name="Marchal E."/>
            <person name="English S."/>
            <person name="Carruthers M."/>
            <person name="Jennings E.C."/>
            <person name="Chiamaka E.L."/>
            <person name="Frigard R.A."/>
            <person name="Pippel M."/>
            <person name="Attardo G.M."/>
            <person name="Benoit J.B."/>
            <person name="Bornberg-Bauer E."/>
            <person name="Tobe S.S."/>
        </authorList>
    </citation>
    <scope>NUCLEOTIDE SEQUENCE</scope>
    <source>
        <strain evidence="1">Stay&amp;Tobe</strain>
    </source>
</reference>
<gene>
    <name evidence="1" type="ORF">L9F63_012871</name>
</gene>
<feature type="non-terminal residue" evidence="1">
    <location>
        <position position="1"/>
    </location>
</feature>